<dbReference type="EMBL" id="NJES01000044">
    <property type="protein sequence ID" value="PHH79473.1"/>
    <property type="molecule type" value="Genomic_DNA"/>
</dbReference>
<reference evidence="2 3" key="1">
    <citation type="submission" date="2017-06" db="EMBL/GenBank/DDBJ databases">
        <title>Ant-infecting Ophiocordyceps genomes reveal a high diversity of potential behavioral manipulation genes and a possible major role for enterotoxins.</title>
        <authorList>
            <person name="De Bekker C."/>
            <person name="Evans H.C."/>
            <person name="Brachmann A."/>
            <person name="Hughes D.P."/>
        </authorList>
    </citation>
    <scope>NUCLEOTIDE SEQUENCE [LARGE SCALE GENOMIC DNA]</scope>
    <source>
        <strain evidence="2 3">Map16</strain>
    </source>
</reference>
<accession>A0A2C5ZHX9</accession>
<gene>
    <name evidence="2" type="ORF">CDD80_4700</name>
</gene>
<keyword evidence="3" id="KW-1185">Reference proteome</keyword>
<evidence type="ECO:0000256" key="1">
    <source>
        <dbReference type="SAM" id="MobiDB-lite"/>
    </source>
</evidence>
<evidence type="ECO:0000313" key="2">
    <source>
        <dbReference type="EMBL" id="PHH79473.1"/>
    </source>
</evidence>
<feature type="compositionally biased region" description="Basic residues" evidence="1">
    <location>
        <begin position="93"/>
        <end position="109"/>
    </location>
</feature>
<feature type="region of interest" description="Disordered" evidence="1">
    <location>
        <begin position="1"/>
        <end position="20"/>
    </location>
</feature>
<organism evidence="2 3">
    <name type="scientific">Ophiocordyceps camponoti-rufipedis</name>
    <dbReference type="NCBI Taxonomy" id="2004952"/>
    <lineage>
        <taxon>Eukaryota</taxon>
        <taxon>Fungi</taxon>
        <taxon>Dikarya</taxon>
        <taxon>Ascomycota</taxon>
        <taxon>Pezizomycotina</taxon>
        <taxon>Sordariomycetes</taxon>
        <taxon>Hypocreomycetidae</taxon>
        <taxon>Hypocreales</taxon>
        <taxon>Ophiocordycipitaceae</taxon>
        <taxon>Ophiocordyceps</taxon>
    </lineage>
</organism>
<comment type="caution">
    <text evidence="2">The sequence shown here is derived from an EMBL/GenBank/DDBJ whole genome shotgun (WGS) entry which is preliminary data.</text>
</comment>
<dbReference type="Proteomes" id="UP000226431">
    <property type="component" value="Unassembled WGS sequence"/>
</dbReference>
<evidence type="ECO:0000313" key="3">
    <source>
        <dbReference type="Proteomes" id="UP000226431"/>
    </source>
</evidence>
<feature type="compositionally biased region" description="Basic and acidic residues" evidence="1">
    <location>
        <begin position="81"/>
        <end position="92"/>
    </location>
</feature>
<dbReference type="STRING" id="2004952.A0A2C5ZHX9"/>
<proteinExistence type="predicted"/>
<sequence length="177" mass="19887">MIHHQETLGRGPPTQKWANDFCQLASANFTASSLSTKQDGEDDENDDDDNDDNNSDSDDDDDDDNDYNNSNSDDDDDNDDKDNIQKWALVRDRARRSPRRVLIRPRRKQIPSSATDDRRERPLALCAWAAAPSQETTSKVSIAASLTRRFLGRNHRWTSSSSVLGIAIIAPAEENAR</sequence>
<feature type="compositionally biased region" description="Acidic residues" evidence="1">
    <location>
        <begin position="40"/>
        <end position="80"/>
    </location>
</feature>
<feature type="region of interest" description="Disordered" evidence="1">
    <location>
        <begin position="31"/>
        <end position="120"/>
    </location>
</feature>
<dbReference type="AlphaFoldDB" id="A0A2C5ZHX9"/>
<name>A0A2C5ZHX9_9HYPO</name>
<protein>
    <submittedName>
        <fullName evidence="2">Uncharacterized protein</fullName>
    </submittedName>
</protein>